<dbReference type="InParanoid" id="B0CQN0"/>
<dbReference type="OrthoDB" id="3753443at2759"/>
<dbReference type="HOGENOM" id="CLU_129422_0_0_1"/>
<gene>
    <name evidence="2" type="ORF">LACBIDRAFT_291947</name>
</gene>
<reference evidence="2 3" key="1">
    <citation type="journal article" date="2008" name="Nature">
        <title>The genome of Laccaria bicolor provides insights into mycorrhizal symbiosis.</title>
        <authorList>
            <person name="Martin F."/>
            <person name="Aerts A."/>
            <person name="Ahren D."/>
            <person name="Brun A."/>
            <person name="Danchin E.G.J."/>
            <person name="Duchaussoy F."/>
            <person name="Gibon J."/>
            <person name="Kohler A."/>
            <person name="Lindquist E."/>
            <person name="Pereda V."/>
            <person name="Salamov A."/>
            <person name="Shapiro H.J."/>
            <person name="Wuyts J."/>
            <person name="Blaudez D."/>
            <person name="Buee M."/>
            <person name="Brokstein P."/>
            <person name="Canbaeck B."/>
            <person name="Cohen D."/>
            <person name="Courty P.E."/>
            <person name="Coutinho P.M."/>
            <person name="Delaruelle C."/>
            <person name="Detter J.C."/>
            <person name="Deveau A."/>
            <person name="DiFazio S."/>
            <person name="Duplessis S."/>
            <person name="Fraissinet-Tachet L."/>
            <person name="Lucic E."/>
            <person name="Frey-Klett P."/>
            <person name="Fourrey C."/>
            <person name="Feussner I."/>
            <person name="Gay G."/>
            <person name="Grimwood J."/>
            <person name="Hoegger P.J."/>
            <person name="Jain P."/>
            <person name="Kilaru S."/>
            <person name="Labbe J."/>
            <person name="Lin Y.C."/>
            <person name="Legue V."/>
            <person name="Le Tacon F."/>
            <person name="Marmeisse R."/>
            <person name="Melayah D."/>
            <person name="Montanini B."/>
            <person name="Muratet M."/>
            <person name="Nehls U."/>
            <person name="Niculita-Hirzel H."/>
            <person name="Oudot-Le Secq M.P."/>
            <person name="Peter M."/>
            <person name="Quesneville H."/>
            <person name="Rajashekar B."/>
            <person name="Reich M."/>
            <person name="Rouhier N."/>
            <person name="Schmutz J."/>
            <person name="Yin T."/>
            <person name="Chalot M."/>
            <person name="Henrissat B."/>
            <person name="Kuees U."/>
            <person name="Lucas S."/>
            <person name="Van de Peer Y."/>
            <person name="Podila G.K."/>
            <person name="Polle A."/>
            <person name="Pukkila P.J."/>
            <person name="Richardson P.M."/>
            <person name="Rouze P."/>
            <person name="Sanders I.R."/>
            <person name="Stajich J.E."/>
            <person name="Tunlid A."/>
            <person name="Tuskan G."/>
            <person name="Grigoriev I.V."/>
        </authorList>
    </citation>
    <scope>NUCLEOTIDE SEQUENCE [LARGE SCALE GENOMIC DNA]</scope>
    <source>
        <strain evidence="3">S238N-H82 / ATCC MYA-4686</strain>
    </source>
</reference>
<sequence length="151" mass="16060">MPATDRLIQLKGIAEIFVALILTVNPQLIYDSPATHKLSYLSGLHISNASTAPGFNQSIACMVAAVGVGHLVASRAGRGARSTIFAMNLTWSLLGFLTCAQPVEKDLGSATLLMSSMSHAVFSFVLLYLDGGDMFRSEPETGTRNGNGKRD</sequence>
<protein>
    <submittedName>
        <fullName evidence="2">Predicted protein</fullName>
    </submittedName>
</protein>
<feature type="transmembrane region" description="Helical" evidence="1">
    <location>
        <begin position="54"/>
        <end position="73"/>
    </location>
</feature>
<dbReference type="Proteomes" id="UP000001194">
    <property type="component" value="Unassembled WGS sequence"/>
</dbReference>
<dbReference type="RefSeq" id="XP_001874409.1">
    <property type="nucleotide sequence ID" value="XM_001874374.1"/>
</dbReference>
<keyword evidence="1" id="KW-1133">Transmembrane helix</keyword>
<feature type="transmembrane region" description="Helical" evidence="1">
    <location>
        <begin position="85"/>
        <end position="103"/>
    </location>
</feature>
<dbReference type="GeneID" id="6069244"/>
<keyword evidence="1" id="KW-0472">Membrane</keyword>
<feature type="transmembrane region" description="Helical" evidence="1">
    <location>
        <begin position="12"/>
        <end position="30"/>
    </location>
</feature>
<evidence type="ECO:0000313" key="2">
    <source>
        <dbReference type="EMBL" id="EDR16201.1"/>
    </source>
</evidence>
<keyword evidence="3" id="KW-1185">Reference proteome</keyword>
<name>B0CQN0_LACBS</name>
<dbReference type="KEGG" id="lbc:LACBIDRAFT_291947"/>
<evidence type="ECO:0000256" key="1">
    <source>
        <dbReference type="SAM" id="Phobius"/>
    </source>
</evidence>
<accession>B0CQN0</accession>
<dbReference type="AlphaFoldDB" id="B0CQN0"/>
<feature type="transmembrane region" description="Helical" evidence="1">
    <location>
        <begin position="109"/>
        <end position="129"/>
    </location>
</feature>
<evidence type="ECO:0000313" key="3">
    <source>
        <dbReference type="Proteomes" id="UP000001194"/>
    </source>
</evidence>
<organism evidence="3">
    <name type="scientific">Laccaria bicolor (strain S238N-H82 / ATCC MYA-4686)</name>
    <name type="common">Bicoloured deceiver</name>
    <name type="synonym">Laccaria laccata var. bicolor</name>
    <dbReference type="NCBI Taxonomy" id="486041"/>
    <lineage>
        <taxon>Eukaryota</taxon>
        <taxon>Fungi</taxon>
        <taxon>Dikarya</taxon>
        <taxon>Basidiomycota</taxon>
        <taxon>Agaricomycotina</taxon>
        <taxon>Agaricomycetes</taxon>
        <taxon>Agaricomycetidae</taxon>
        <taxon>Agaricales</taxon>
        <taxon>Agaricineae</taxon>
        <taxon>Hydnangiaceae</taxon>
        <taxon>Laccaria</taxon>
    </lineage>
</organism>
<keyword evidence="1" id="KW-0812">Transmembrane</keyword>
<proteinExistence type="predicted"/>
<dbReference type="EMBL" id="DS547091">
    <property type="protein sequence ID" value="EDR16201.1"/>
    <property type="molecule type" value="Genomic_DNA"/>
</dbReference>